<feature type="compositionally biased region" description="Polar residues" evidence="3">
    <location>
        <begin position="544"/>
        <end position="553"/>
    </location>
</feature>
<feature type="compositionally biased region" description="Basic and acidic residues" evidence="3">
    <location>
        <begin position="1562"/>
        <end position="1572"/>
    </location>
</feature>
<feature type="compositionally biased region" description="Basic and acidic residues" evidence="3">
    <location>
        <begin position="1201"/>
        <end position="1212"/>
    </location>
</feature>
<dbReference type="CDD" id="cd13193">
    <property type="entry name" value="FERM_C_FARP1-like"/>
    <property type="match status" value="1"/>
</dbReference>
<evidence type="ECO:0000256" key="2">
    <source>
        <dbReference type="ARBA" id="ARBA00022737"/>
    </source>
</evidence>
<dbReference type="FunFam" id="3.10.20.90:FF:000040">
    <property type="entry name" value="FERM, RhoGEF and pleckstrin domain-containing protein"/>
    <property type="match status" value="1"/>
</dbReference>
<dbReference type="FunFam" id="1.20.80.10:FF:000005">
    <property type="entry name" value="FERM, RhoGEF and pleckstrin domain-containing protein 1"/>
    <property type="match status" value="1"/>
</dbReference>
<feature type="region of interest" description="Disordered" evidence="3">
    <location>
        <begin position="442"/>
        <end position="475"/>
    </location>
</feature>
<dbReference type="Proteomes" id="UP000492820">
    <property type="component" value="Unassembled WGS sequence"/>
</dbReference>
<dbReference type="Pfam" id="PF00373">
    <property type="entry name" value="FERM_M"/>
    <property type="match status" value="1"/>
</dbReference>
<feature type="compositionally biased region" description="Basic and acidic residues" evidence="3">
    <location>
        <begin position="1858"/>
        <end position="1868"/>
    </location>
</feature>
<sequence length="2181" mass="240149">MTVEAVEKTTAEKKVKTINVRVLHLDETVHDFSLLHHASGADLYVQVIRKFNILESDYFDLEFMNEDGIRCWLDHTRPLVRQIVHGKDLVFRFCVKFYTPHPNLLEEEYTRYLFALQIKRDLVTGVLICSENTAALLGSYIVQAEIGDFIKEEYLDISYLRNLKILHEPNDDRLRRVMDFHKNHIGMSPTDADFALLDTARKVEFYGVRLHPARDMEGLPMSLAVTHLGLSVFQNLTKINTFSWAKIRKLSFRRKRFLIKLHSMDYDVIEFLFDTRNDCKRFWKKCIEHHAFFRCPLQERSSQRRPKVVTKGSSFRYIGRTQKELIRFMRESNVRRPPFKRPSTARRAHPTMLTGPNYAHARMGTMSMTLRSKSADHRRHQLFDSSQLHLHGGIIGSSRNLLDQAVAGVNSVNQLKRAHSSFVPNATNIGLSTGAVATSGYSTMGESSSGGHLAGEGLDADGKSLEESGGGGGGGRGKVIGQELMGTMVPPAGLVRTDFDGQPSPVATVPPAVLASTASITNTTMANSAPTAAPPQPPQKPTRMSVTGSTRRQNNEFVYGAHGGTLRRQASLAERRQGEVYGGDKAEEELILHSKQMSTSAIYAFGQQPQTSVQVLVKPTNGLLPSPVSTTTMTMNTVITTAQVRTPYVHDPTTGDVLFTTVSEKNLQPHTPYREEEILQAEENVEETQLPPSMKLLGTSCRCKTTATQTVPASDEEEEVGRGKMDDAEVVEVAEVAVGSNPDRPGRKKLRQHSNQSSSGRVDSIFDGGTDSSATAAQIVGIDQWSSSGTESTTGVIIRSGVTAEWTNEHEVKPNPESSIAQPQPEQVANYPIRTEKSENMNTLSNMLPTDTLPARTDQARASAQPFGFSYGFSRSIPAGVHLAGLTDPPDNSNFSKTPEIGFPTNWVRDRQDLPVSAEPFSYPKLTPFGFVPRQPVHSSHMLPPHTCNVQGGFYGEGVAPCLYMHPLRLQDMKMCQRQHRDRVAGLHQHHHHHAGHRHHHHHRGHHKGEEHGTQGQAPPTPRPTADVCCHGQPRYPYGAYNESSPSHKRSHRKRDAMPSRDACVAQPYRLTRRGKHRYKDANEQPRSGSASKAFEGGVSGDGGDEEEPPALSSHGHHNHRHLTPLGAPQPPTLPLKPGEAKEEAHVCKLHSQSIVTTAVATGGGSKRRQEEGRPSKSDDRKQPIAVGGHHHHHHHHHRVLREQEEQVEAPHRLKRRPVQSPALVGEEPQSWGISSPILGEERSRVGVTQASPVLSTVTSTAGKKIPVPKEYMEKIGSHKASIEALKRELRSVETASSVVTTASTAAAKSNIAPSRGGLGRSSAFSRGFIPESSGQHPPPSISPSDEAAARLADTSGSASLGDFRSAILAGGSGLGEDSLQKKTPTQIGKGSEGLLAAPQDATHLESESDSSPEQVGMHSIRRSLRESTSRHSAIPPPGMSSLGEAPKPPSLPRSSSFSSTSSSDSSIVSYSRSQSLFSHGAALSVDSSVSQPSTSSNMSSDEEPSFSSTSPSPEYYSHRRQPRHHHHTCHECISRSQGHLQSYVGSSHRIISRHHQRNRNYHQDQKSEGKRSKSSRSSRGVRPDPMLLKTFFDDEIALETIARQQKLLKRELAKQKQLAAALEEAKRRTQQLLQEEANVEKKVEEPAKIKEEQEGEVPRKGGKREFSSPAGSPHRGHHRSSSSGRRHHHHRKSRRHRRQPSYSEEERNSEEEHKKLLSDKHEEESGDRASHRKRSRSKSRHHRHRKMSPNGKDESQATSSKEKGNKEVTGVPEEQYESSKPQKQVAEQAHGESKKGESAHAEVDGKAKNFDQPGEGLPPPPPPPQSPPPPQQEVSSTINPSLQASSLSKASDSRAPTTEKQDCKPPTEEAGTVARDGSRQFCSLTITEEAGLARDIIKEVLKHTYAKVSSEASSLTHAPLSASSIVPPSQPNLANDPSTGKSTKRTKLLDGSFINPMETSHHHELTSTCLEPVPEGRVAETYSASRPYCPELTTFLGTNAKDQNHEGEEGEEEEDESDLDVEEIDSDSTSASEGSEDIEPFPLPPPDLIMMEETRQSPSITQLQCGRELHEVIEEIEGGAVFETSMLEHSAPLKPVTPIRLSQITVVEQPALVEYGDSSGVGDTEVGGEKEEEEEDINTEIADFVVVTPSKKSRNRRKTARQRQKSALETKPTTDNTAEI</sequence>
<dbReference type="EMBL" id="LK028588">
    <property type="protein sequence ID" value="CDS23061.1"/>
    <property type="molecule type" value="Genomic_DNA"/>
</dbReference>
<feature type="compositionally biased region" description="Basic residues" evidence="3">
    <location>
        <begin position="1731"/>
        <end position="1748"/>
    </location>
</feature>
<dbReference type="PROSITE" id="PS50057">
    <property type="entry name" value="FERM_3"/>
    <property type="match status" value="1"/>
</dbReference>
<evidence type="ECO:0000313" key="6">
    <source>
        <dbReference type="Proteomes" id="UP000492820"/>
    </source>
</evidence>
<name>A0A068WZE4_ECHGR</name>
<organism evidence="5">
    <name type="scientific">Echinococcus granulosus</name>
    <name type="common">Hydatid tapeworm</name>
    <dbReference type="NCBI Taxonomy" id="6210"/>
    <lineage>
        <taxon>Eukaryota</taxon>
        <taxon>Metazoa</taxon>
        <taxon>Spiralia</taxon>
        <taxon>Lophotrochozoa</taxon>
        <taxon>Platyhelminthes</taxon>
        <taxon>Cestoda</taxon>
        <taxon>Eucestoda</taxon>
        <taxon>Cyclophyllidea</taxon>
        <taxon>Taeniidae</taxon>
        <taxon>Echinococcus</taxon>
        <taxon>Echinococcus granulosus group</taxon>
    </lineage>
</organism>
<dbReference type="SUPFAM" id="SSF54236">
    <property type="entry name" value="Ubiquitin-like"/>
    <property type="match status" value="1"/>
</dbReference>
<feature type="compositionally biased region" description="Polar residues" evidence="3">
    <location>
        <begin position="1911"/>
        <end position="1942"/>
    </location>
</feature>
<dbReference type="Pfam" id="PF08736">
    <property type="entry name" value="FA"/>
    <property type="match status" value="1"/>
</dbReference>
<dbReference type="InterPro" id="IPR014352">
    <property type="entry name" value="FERM/acyl-CoA-bd_prot_sf"/>
</dbReference>
<dbReference type="WBParaSite" id="EgrG_000706900">
    <property type="protein sequence ID" value="EgrG_000706900"/>
    <property type="gene ID" value="EgrG_000706900"/>
</dbReference>
<feature type="compositionally biased region" description="Basic and acidic residues" evidence="3">
    <location>
        <begin position="1639"/>
        <end position="1667"/>
    </location>
</feature>
<dbReference type="FunFam" id="2.30.29.30:FF:000002">
    <property type="entry name" value="Band 4.1-like protein 5 isoform 1"/>
    <property type="match status" value="1"/>
</dbReference>
<feature type="compositionally biased region" description="Basic residues" evidence="3">
    <location>
        <begin position="1189"/>
        <end position="1200"/>
    </location>
</feature>
<feature type="region of interest" description="Disordered" evidence="3">
    <location>
        <begin position="1311"/>
        <end position="1357"/>
    </location>
</feature>
<feature type="compositionally biased region" description="Basic and acidic residues" evidence="3">
    <location>
        <begin position="1705"/>
        <end position="1730"/>
    </location>
</feature>
<dbReference type="Gene3D" id="2.30.29.30">
    <property type="entry name" value="Pleckstrin-homology domain (PH domain)/Phosphotyrosine-binding domain (PTB)"/>
    <property type="match status" value="1"/>
</dbReference>
<feature type="compositionally biased region" description="Basic residues" evidence="3">
    <location>
        <begin position="337"/>
        <end position="349"/>
    </location>
</feature>
<feature type="compositionally biased region" description="Basic and acidic residues" evidence="3">
    <location>
        <begin position="1752"/>
        <end position="1767"/>
    </location>
</feature>
<dbReference type="InterPro" id="IPR018979">
    <property type="entry name" value="FERM_N"/>
</dbReference>
<dbReference type="Pfam" id="PF09380">
    <property type="entry name" value="FERM_C"/>
    <property type="match status" value="1"/>
</dbReference>
<dbReference type="Pfam" id="PF09379">
    <property type="entry name" value="FERM_N"/>
    <property type="match status" value="1"/>
</dbReference>
<feature type="region of interest" description="Disordered" evidence="3">
    <location>
        <begin position="336"/>
        <end position="358"/>
    </location>
</feature>
<feature type="compositionally biased region" description="Basic and acidic residues" evidence="3">
    <location>
        <begin position="1790"/>
        <end position="1810"/>
    </location>
</feature>
<dbReference type="GO" id="GO:0005085">
    <property type="term" value="F:guanyl-nucleotide exchange factor activity"/>
    <property type="evidence" value="ECO:0007669"/>
    <property type="project" value="UniProtKB-KW"/>
</dbReference>
<dbReference type="InterPro" id="IPR051835">
    <property type="entry name" value="RAC1-GEF"/>
</dbReference>
<feature type="region of interest" description="Disordered" evidence="3">
    <location>
        <begin position="737"/>
        <end position="769"/>
    </location>
</feature>
<feature type="region of interest" description="Disordered" evidence="3">
    <location>
        <begin position="1555"/>
        <end position="1586"/>
    </location>
</feature>
<dbReference type="PANTHER" id="PTHR45858">
    <property type="entry name" value="FERM DOMAIN CONTAINING PROTEIN"/>
    <property type="match status" value="1"/>
</dbReference>
<feature type="compositionally biased region" description="Basic residues" evidence="3">
    <location>
        <begin position="2152"/>
        <end position="2165"/>
    </location>
</feature>
<reference evidence="5 6" key="1">
    <citation type="journal article" date="2013" name="Nature">
        <title>The genomes of four tapeworm species reveal adaptations to parasitism.</title>
        <authorList>
            <person name="Tsai I.J."/>
            <person name="Zarowiecki M."/>
            <person name="Holroyd N."/>
            <person name="Garciarrubio A."/>
            <person name="Sanchez-Flores A."/>
            <person name="Brooks K.L."/>
            <person name="Tracey A."/>
            <person name="Bobes R.J."/>
            <person name="Fragoso G."/>
            <person name="Sciutto E."/>
            <person name="Aslett M."/>
            <person name="Beasley H."/>
            <person name="Bennett H.M."/>
            <person name="Cai J."/>
            <person name="Camicia F."/>
            <person name="Clark R."/>
            <person name="Cucher M."/>
            <person name="De Silva N."/>
            <person name="Day T.A."/>
            <person name="Deplazes P."/>
            <person name="Estrada K."/>
            <person name="Fernandez C."/>
            <person name="Holland P.W."/>
            <person name="Hou J."/>
            <person name="Hu S."/>
            <person name="Huckvale T."/>
            <person name="Hung S.S."/>
            <person name="Kamenetzky L."/>
            <person name="Keane J.A."/>
            <person name="Kiss F."/>
            <person name="Koziol U."/>
            <person name="Lambert O."/>
            <person name="Liu K."/>
            <person name="Luo X."/>
            <person name="Luo Y."/>
            <person name="Macchiaroli N."/>
            <person name="Nichol S."/>
            <person name="Paps J."/>
            <person name="Parkinson J."/>
            <person name="Pouchkina-Stantcheva N."/>
            <person name="Riddiford N."/>
            <person name="Rosenzvit M."/>
            <person name="Salinas G."/>
            <person name="Wasmuth J.D."/>
            <person name="Zamanian M."/>
            <person name="Zheng Y."/>
            <person name="Cai X."/>
            <person name="Soberon X."/>
            <person name="Olson P.D."/>
            <person name="Laclette J.P."/>
            <person name="Brehm K."/>
            <person name="Berriman M."/>
            <person name="Garciarrubio A."/>
            <person name="Bobes R.J."/>
            <person name="Fragoso G."/>
            <person name="Sanchez-Flores A."/>
            <person name="Estrada K."/>
            <person name="Cevallos M.A."/>
            <person name="Morett E."/>
            <person name="Gonzalez V."/>
            <person name="Portillo T."/>
            <person name="Ochoa-Leyva A."/>
            <person name="Jose M.V."/>
            <person name="Sciutto E."/>
            <person name="Landa A."/>
            <person name="Jimenez L."/>
            <person name="Valdes V."/>
            <person name="Carrero J.C."/>
            <person name="Larralde C."/>
            <person name="Morales-Montor J."/>
            <person name="Limon-Lason J."/>
            <person name="Soberon X."/>
            <person name="Laclette J.P."/>
        </authorList>
    </citation>
    <scope>NUCLEOTIDE SEQUENCE [LARGE SCALE GENOMIC DNA]</scope>
</reference>
<dbReference type="InterPro" id="IPR000299">
    <property type="entry name" value="FERM_domain"/>
</dbReference>
<dbReference type="InterPro" id="IPR014847">
    <property type="entry name" value="FA"/>
</dbReference>
<keyword evidence="2" id="KW-0677">Repeat</keyword>
<feature type="compositionally biased region" description="Polar residues" evidence="3">
    <location>
        <begin position="1834"/>
        <end position="1857"/>
    </location>
</feature>
<feature type="region of interest" description="Disordered" evidence="3">
    <location>
        <begin position="980"/>
        <end position="1146"/>
    </location>
</feature>
<feature type="compositionally biased region" description="Basic residues" evidence="3">
    <location>
        <begin position="988"/>
        <end position="1007"/>
    </location>
</feature>
<feature type="region of interest" description="Disordered" evidence="3">
    <location>
        <begin position="1908"/>
        <end position="1948"/>
    </location>
</feature>
<dbReference type="InterPro" id="IPR000798">
    <property type="entry name" value="Ez/rad/moesin-like"/>
</dbReference>
<feature type="region of interest" description="Disordered" evidence="3">
    <location>
        <begin position="2116"/>
        <end position="2181"/>
    </location>
</feature>
<dbReference type="PRINTS" id="PR00661">
    <property type="entry name" value="ERMFAMILY"/>
</dbReference>
<feature type="region of interest" description="Disordered" evidence="3">
    <location>
        <begin position="525"/>
        <end position="553"/>
    </location>
</feature>
<dbReference type="PANTHER" id="PTHR45858:SF5">
    <property type="entry name" value="MOESIN_EZRIN_RADIXIN HOMOLOG 1"/>
    <property type="match status" value="1"/>
</dbReference>
<protein>
    <submittedName>
        <fullName evidence="5 7">Ezrin radixin moesin ERM</fullName>
    </submittedName>
</protein>
<feature type="region of interest" description="Disordered" evidence="3">
    <location>
        <begin position="1487"/>
        <end position="1523"/>
    </location>
</feature>
<accession>A0A068WZE4</accession>
<evidence type="ECO:0000259" key="4">
    <source>
        <dbReference type="PROSITE" id="PS50057"/>
    </source>
</evidence>
<dbReference type="SUPFAM" id="SSF47031">
    <property type="entry name" value="Second domain of FERM"/>
    <property type="match status" value="1"/>
</dbReference>
<reference evidence="5" key="2">
    <citation type="submission" date="2014-06" db="EMBL/GenBank/DDBJ databases">
        <authorList>
            <person name="Aslett M."/>
        </authorList>
    </citation>
    <scope>NUCLEOTIDE SEQUENCE</scope>
</reference>
<dbReference type="Gene3D" id="1.20.80.10">
    <property type="match status" value="1"/>
</dbReference>
<feature type="domain" description="FERM" evidence="4">
    <location>
        <begin position="18"/>
        <end position="297"/>
    </location>
</feature>
<dbReference type="InterPro" id="IPR029071">
    <property type="entry name" value="Ubiquitin-like_domsf"/>
</dbReference>
<dbReference type="OrthoDB" id="6589456at2759"/>
<evidence type="ECO:0000256" key="1">
    <source>
        <dbReference type="ARBA" id="ARBA00022658"/>
    </source>
</evidence>
<feature type="compositionally biased region" description="Low complexity" evidence="3">
    <location>
        <begin position="1453"/>
        <end position="1466"/>
    </location>
</feature>
<dbReference type="CDD" id="cd17098">
    <property type="entry name" value="FERM_F1_FARP1_like"/>
    <property type="match status" value="1"/>
</dbReference>
<dbReference type="InterPro" id="IPR041788">
    <property type="entry name" value="FARP1/FARP2/FRMD7_FERM_C"/>
</dbReference>
<feature type="region of interest" description="Disordered" evidence="3">
    <location>
        <begin position="1370"/>
        <end position="1466"/>
    </location>
</feature>
<dbReference type="CDD" id="cd14473">
    <property type="entry name" value="FERM_B-lobe"/>
    <property type="match status" value="1"/>
</dbReference>
<dbReference type="SMART" id="SM00295">
    <property type="entry name" value="B41"/>
    <property type="match status" value="1"/>
</dbReference>
<dbReference type="Gene3D" id="3.10.20.90">
    <property type="entry name" value="Phosphatidylinositol 3-kinase Catalytic Subunit, Chain A, domain 1"/>
    <property type="match status" value="1"/>
</dbReference>
<dbReference type="InterPro" id="IPR018980">
    <property type="entry name" value="FERM_PH-like_C"/>
</dbReference>
<dbReference type="SUPFAM" id="SSF50729">
    <property type="entry name" value="PH domain-like"/>
    <property type="match status" value="1"/>
</dbReference>
<feature type="compositionally biased region" description="Basic and acidic residues" evidence="3">
    <location>
        <begin position="1168"/>
        <end position="1183"/>
    </location>
</feature>
<keyword evidence="1" id="KW-0344">Guanine-nucleotide releasing factor</keyword>
<feature type="compositionally biased region" description="Basic residues" evidence="3">
    <location>
        <begin position="1675"/>
        <end position="1700"/>
    </location>
</feature>
<feature type="compositionally biased region" description="Low complexity" evidence="3">
    <location>
        <begin position="1487"/>
        <end position="1516"/>
    </location>
</feature>
<dbReference type="InterPro" id="IPR011993">
    <property type="entry name" value="PH-like_dom_sf"/>
</dbReference>
<feature type="compositionally biased region" description="Pro residues" evidence="3">
    <location>
        <begin position="1817"/>
        <end position="1832"/>
    </location>
</feature>
<dbReference type="SMART" id="SM01195">
    <property type="entry name" value="FA"/>
    <property type="match status" value="1"/>
</dbReference>
<gene>
    <name evidence="5" type="ORF">EgrG_000706900</name>
</gene>
<dbReference type="InterPro" id="IPR019748">
    <property type="entry name" value="FERM_central"/>
</dbReference>
<reference evidence="7" key="3">
    <citation type="submission" date="2020-10" db="UniProtKB">
        <authorList>
            <consortium name="WormBaseParasite"/>
        </authorList>
    </citation>
    <scope>IDENTIFICATION</scope>
</reference>
<dbReference type="InterPro" id="IPR019749">
    <property type="entry name" value="Band_41_domain"/>
</dbReference>
<feature type="region of interest" description="Disordered" evidence="3">
    <location>
        <begin position="1998"/>
        <end position="2050"/>
    </location>
</feature>
<dbReference type="SMART" id="SM01196">
    <property type="entry name" value="FERM_C"/>
    <property type="match status" value="1"/>
</dbReference>
<evidence type="ECO:0000313" key="5">
    <source>
        <dbReference type="EMBL" id="CDS23061.1"/>
    </source>
</evidence>
<evidence type="ECO:0000313" key="7">
    <source>
        <dbReference type="WBParaSite" id="EgrG_000706900"/>
    </source>
</evidence>
<dbReference type="GO" id="GO:0008092">
    <property type="term" value="F:cytoskeletal protein binding"/>
    <property type="evidence" value="ECO:0007669"/>
    <property type="project" value="InterPro"/>
</dbReference>
<feature type="region of interest" description="Disordered" evidence="3">
    <location>
        <begin position="1158"/>
        <end position="1231"/>
    </location>
</feature>
<evidence type="ECO:0000256" key="3">
    <source>
        <dbReference type="SAM" id="MobiDB-lite"/>
    </source>
</evidence>
<proteinExistence type="predicted"/>
<dbReference type="InterPro" id="IPR035963">
    <property type="entry name" value="FERM_2"/>
</dbReference>
<feature type="region of interest" description="Disordered" evidence="3">
    <location>
        <begin position="1638"/>
        <end position="1881"/>
    </location>
</feature>
<feature type="compositionally biased region" description="Acidic residues" evidence="3">
    <location>
        <begin position="2009"/>
        <end position="2027"/>
    </location>
</feature>
<feature type="compositionally biased region" description="Polar residues" evidence="3">
    <location>
        <begin position="2166"/>
        <end position="2181"/>
    </location>
</feature>
<dbReference type="PRINTS" id="PR00935">
    <property type="entry name" value="BAND41"/>
</dbReference>